<organism evidence="2 3">
    <name type="scientific">Jatropha curcas</name>
    <name type="common">Barbados nut</name>
    <dbReference type="NCBI Taxonomy" id="180498"/>
    <lineage>
        <taxon>Eukaryota</taxon>
        <taxon>Viridiplantae</taxon>
        <taxon>Streptophyta</taxon>
        <taxon>Embryophyta</taxon>
        <taxon>Tracheophyta</taxon>
        <taxon>Spermatophyta</taxon>
        <taxon>Magnoliopsida</taxon>
        <taxon>eudicotyledons</taxon>
        <taxon>Gunneridae</taxon>
        <taxon>Pentapetalae</taxon>
        <taxon>rosids</taxon>
        <taxon>fabids</taxon>
        <taxon>Malpighiales</taxon>
        <taxon>Euphorbiaceae</taxon>
        <taxon>Crotonoideae</taxon>
        <taxon>Jatropheae</taxon>
        <taxon>Jatropha</taxon>
    </lineage>
</organism>
<reference evidence="2 3" key="1">
    <citation type="journal article" date="2014" name="PLoS ONE">
        <title>Global Analysis of Gene Expression Profiles in Physic Nut (Jatropha curcas L.) Seedlings Exposed to Salt Stress.</title>
        <authorList>
            <person name="Zhang L."/>
            <person name="Zhang C."/>
            <person name="Wu P."/>
            <person name="Chen Y."/>
            <person name="Li M."/>
            <person name="Jiang H."/>
            <person name="Wu G."/>
        </authorList>
    </citation>
    <scope>NUCLEOTIDE SEQUENCE [LARGE SCALE GENOMIC DNA]</scope>
    <source>
        <strain evidence="3">cv. GZQX0401</strain>
        <tissue evidence="2">Young leaves</tissue>
    </source>
</reference>
<proteinExistence type="predicted"/>
<feature type="region of interest" description="Disordered" evidence="1">
    <location>
        <begin position="1"/>
        <end position="44"/>
    </location>
</feature>
<name>A0A067L556_JATCU</name>
<evidence type="ECO:0000256" key="1">
    <source>
        <dbReference type="SAM" id="MobiDB-lite"/>
    </source>
</evidence>
<accession>A0A067L556</accession>
<protein>
    <submittedName>
        <fullName evidence="2">Uncharacterized protein</fullName>
    </submittedName>
</protein>
<dbReference type="Proteomes" id="UP000027138">
    <property type="component" value="Unassembled WGS sequence"/>
</dbReference>
<evidence type="ECO:0000313" key="3">
    <source>
        <dbReference type="Proteomes" id="UP000027138"/>
    </source>
</evidence>
<sequence length="64" mass="6995">MPPRYKCSRPASFVAAGRRSSRSSTASPPSDSPPLPPFETSSLEQLDRYTFPDAVLKENLLARG</sequence>
<gene>
    <name evidence="2" type="ORF">JCGZ_02868</name>
</gene>
<evidence type="ECO:0000313" key="2">
    <source>
        <dbReference type="EMBL" id="KDP42353.1"/>
    </source>
</evidence>
<dbReference type="EMBL" id="KK914303">
    <property type="protein sequence ID" value="KDP42353.1"/>
    <property type="molecule type" value="Genomic_DNA"/>
</dbReference>
<keyword evidence="3" id="KW-1185">Reference proteome</keyword>
<dbReference type="AlphaFoldDB" id="A0A067L556"/>